<evidence type="ECO:0000313" key="3">
    <source>
        <dbReference type="Proteomes" id="UP000001935"/>
    </source>
</evidence>
<evidence type="ECO:0000256" key="1">
    <source>
        <dbReference type="SAM" id="Phobius"/>
    </source>
</evidence>
<organism evidence="2 3">
    <name type="scientific">Anaeromyxobacter dehalogenans (strain 2CP-C)</name>
    <dbReference type="NCBI Taxonomy" id="290397"/>
    <lineage>
        <taxon>Bacteria</taxon>
        <taxon>Pseudomonadati</taxon>
        <taxon>Myxococcota</taxon>
        <taxon>Myxococcia</taxon>
        <taxon>Myxococcales</taxon>
        <taxon>Cystobacterineae</taxon>
        <taxon>Anaeromyxobacteraceae</taxon>
        <taxon>Anaeromyxobacter</taxon>
    </lineage>
</organism>
<evidence type="ECO:0008006" key="4">
    <source>
        <dbReference type="Google" id="ProtNLM"/>
    </source>
</evidence>
<keyword evidence="1" id="KW-0812">Transmembrane</keyword>
<dbReference type="Proteomes" id="UP000001935">
    <property type="component" value="Chromosome"/>
</dbReference>
<dbReference type="KEGG" id="ade:Adeh_2308"/>
<evidence type="ECO:0000313" key="2">
    <source>
        <dbReference type="EMBL" id="ABC82078.1"/>
    </source>
</evidence>
<dbReference type="AlphaFoldDB" id="Q2IKA1"/>
<dbReference type="OrthoDB" id="3788016at2"/>
<reference evidence="2 3" key="1">
    <citation type="submission" date="2006-01" db="EMBL/GenBank/DDBJ databases">
        <title>Complete sequence of Anaeromyxobacter dehalogenans 2CP-C.</title>
        <authorList>
            <consortium name="US DOE Joint Genome Institute"/>
            <person name="Copeland A."/>
            <person name="Lucas S."/>
            <person name="Lapidus A."/>
            <person name="Barry K."/>
            <person name="Detter J.C."/>
            <person name="Glavina T."/>
            <person name="Hammon N."/>
            <person name="Israni S."/>
            <person name="Pitluck S."/>
            <person name="Brettin T."/>
            <person name="Bruce D."/>
            <person name="Han C."/>
            <person name="Tapia R."/>
            <person name="Gilna P."/>
            <person name="Kiss H."/>
            <person name="Schmutz J."/>
            <person name="Larimer F."/>
            <person name="Land M."/>
            <person name="Kyrpides N."/>
            <person name="Anderson I."/>
            <person name="Sanford R.A."/>
            <person name="Ritalahti K.M."/>
            <person name="Thomas H.S."/>
            <person name="Kirby J.R."/>
            <person name="Zhulin I.B."/>
            <person name="Loeffler F.E."/>
            <person name="Richardson P."/>
        </authorList>
    </citation>
    <scope>NUCLEOTIDE SEQUENCE [LARGE SCALE GENOMIC DNA]</scope>
    <source>
        <strain evidence="2 3">2CP-C</strain>
    </source>
</reference>
<keyword evidence="1" id="KW-0472">Membrane</keyword>
<feature type="transmembrane region" description="Helical" evidence="1">
    <location>
        <begin position="23"/>
        <end position="39"/>
    </location>
</feature>
<proteinExistence type="predicted"/>
<accession>Q2IKA1</accession>
<protein>
    <recommendedName>
        <fullName evidence="4">DUF2892 domain-containing protein</fullName>
    </recommendedName>
</protein>
<gene>
    <name evidence="2" type="ordered locus">Adeh_2308</name>
</gene>
<keyword evidence="1" id="KW-1133">Transmembrane helix</keyword>
<dbReference type="EMBL" id="CP000251">
    <property type="protein sequence ID" value="ABC82078.1"/>
    <property type="molecule type" value="Genomic_DNA"/>
</dbReference>
<feature type="transmembrane region" description="Helical" evidence="1">
    <location>
        <begin position="51"/>
        <end position="74"/>
    </location>
</feature>
<dbReference type="HOGENOM" id="CLU_2520356_0_0_7"/>
<dbReference type="RefSeq" id="WP_011421360.1">
    <property type="nucleotide sequence ID" value="NC_007760.1"/>
</dbReference>
<name>Q2IKA1_ANADE</name>
<sequence length="84" mass="8967">MSLHETFNRSAFSQFINGGQGRVLRLAAGLGFLAVGLVYRDRALGLAAMAWSVLPLTAGGFDVCYISAALGGPLSGEKIRRLRR</sequence>